<dbReference type="SUPFAM" id="SSF53697">
    <property type="entry name" value="SIS domain"/>
    <property type="match status" value="1"/>
</dbReference>
<dbReference type="InterPro" id="IPR019490">
    <property type="entry name" value="Glu6P/Mann6P_isomerase_C"/>
</dbReference>
<name>A0A0D0PPB7_KITGR</name>
<dbReference type="OrthoDB" id="5241724at2"/>
<sequence length="388" mass="40284">MFDDSLLDDPAALQRADRRRELLALAGAGARIRVALRRADAAGVNALNPEGRPRAVLVAGHGGVLTAAAVLAALAVPNCQVWPLPPSDARPAGPAFTDGESWQLPGWAGPLDLVVLASAGGREGGMINLAEQAYTRGCAIAVIAPDGSELAEAALQVRGLPLPFEPSAVEPDGADAEPDLPAEDPAALWAVLAPLLTLADRIGVAPLAPGSLEAAADRLDEVAVRCRPDAQAYDNPAKTLAGQLAETVPLLWSDGAAAAAVGERFAAALADRAGLPALTARLPQALTAHRGMFNGRLGAGADPDDFFRDRVDEPVPLQLQVLMLRHTPGVAELEEPAWPVARARRLAAAHEVRITEHASSLEDPLQALAELIGLTDFAAVYLGLATRN</sequence>
<dbReference type="Proteomes" id="UP000032066">
    <property type="component" value="Unassembled WGS sequence"/>
</dbReference>
<dbReference type="GO" id="GO:0004476">
    <property type="term" value="F:mannose-6-phosphate isomerase activity"/>
    <property type="evidence" value="ECO:0007669"/>
    <property type="project" value="InterPro"/>
</dbReference>
<dbReference type="GO" id="GO:0004347">
    <property type="term" value="F:glucose-6-phosphate isomerase activity"/>
    <property type="evidence" value="ECO:0007669"/>
    <property type="project" value="InterPro"/>
</dbReference>
<evidence type="ECO:0000313" key="5">
    <source>
        <dbReference type="Proteomes" id="UP000032066"/>
    </source>
</evidence>
<reference evidence="4 5" key="1">
    <citation type="submission" date="2015-02" db="EMBL/GenBank/DDBJ databases">
        <title>Draft genome sequence of Kitasatospora griseola MF730-N6, a bafilomycin, terpentecin and satosporin producer.</title>
        <authorList>
            <person name="Arens J.C."/>
            <person name="Haltli B."/>
            <person name="Kerr R.G."/>
        </authorList>
    </citation>
    <scope>NUCLEOTIDE SEQUENCE [LARGE SCALE GENOMIC DNA]</scope>
    <source>
        <strain evidence="4 5">MF730-N6</strain>
    </source>
</reference>
<dbReference type="GO" id="GO:1901135">
    <property type="term" value="P:carbohydrate derivative metabolic process"/>
    <property type="evidence" value="ECO:0007669"/>
    <property type="project" value="InterPro"/>
</dbReference>
<organism evidence="4 5">
    <name type="scientific">Kitasatospora griseola</name>
    <name type="common">Streptomyces griseolosporeus</name>
    <dbReference type="NCBI Taxonomy" id="2064"/>
    <lineage>
        <taxon>Bacteria</taxon>
        <taxon>Bacillati</taxon>
        <taxon>Actinomycetota</taxon>
        <taxon>Actinomycetes</taxon>
        <taxon>Kitasatosporales</taxon>
        <taxon>Streptomycetaceae</taxon>
        <taxon>Kitasatospora</taxon>
    </lineage>
</organism>
<dbReference type="AlphaFoldDB" id="A0A0D0PPB7"/>
<dbReference type="GO" id="GO:0097367">
    <property type="term" value="F:carbohydrate derivative binding"/>
    <property type="evidence" value="ECO:0007669"/>
    <property type="project" value="InterPro"/>
</dbReference>
<evidence type="ECO:0000256" key="2">
    <source>
        <dbReference type="ARBA" id="ARBA00023235"/>
    </source>
</evidence>
<evidence type="ECO:0000313" key="4">
    <source>
        <dbReference type="EMBL" id="KIQ62312.1"/>
    </source>
</evidence>
<keyword evidence="5" id="KW-1185">Reference proteome</keyword>
<dbReference type="PATRIC" id="fig|2064.6.peg.5299"/>
<dbReference type="Pfam" id="PF10432">
    <property type="entry name" value="bact-PGI_C"/>
    <property type="match status" value="1"/>
</dbReference>
<dbReference type="STRING" id="2064.TR51_24810"/>
<evidence type="ECO:0000256" key="1">
    <source>
        <dbReference type="ARBA" id="ARBA00010523"/>
    </source>
</evidence>
<dbReference type="EMBL" id="JXZB01000004">
    <property type="protein sequence ID" value="KIQ62312.1"/>
    <property type="molecule type" value="Genomic_DNA"/>
</dbReference>
<dbReference type="Gene3D" id="3.40.50.10490">
    <property type="entry name" value="Glucose-6-phosphate isomerase like protein, domain 1"/>
    <property type="match status" value="2"/>
</dbReference>
<dbReference type="InterPro" id="IPR046348">
    <property type="entry name" value="SIS_dom_sf"/>
</dbReference>
<protein>
    <recommendedName>
        <fullName evidence="3">Bifunctional glucose-6-phosphate/mannose-6-phosphate isomerase C-terminal domain-containing protein</fullName>
    </recommendedName>
</protein>
<proteinExistence type="inferred from homology"/>
<dbReference type="RefSeq" id="WP_043914239.1">
    <property type="nucleotide sequence ID" value="NZ_JBFBDQ010000046.1"/>
</dbReference>
<feature type="domain" description="Bifunctional glucose-6-phosphate/mannose-6-phosphate isomerase C-terminal" evidence="3">
    <location>
        <begin position="234"/>
        <end position="385"/>
    </location>
</feature>
<comment type="similarity">
    <text evidence="1">Belongs to the PGI/PMI family.</text>
</comment>
<dbReference type="GO" id="GO:0005975">
    <property type="term" value="P:carbohydrate metabolic process"/>
    <property type="evidence" value="ECO:0007669"/>
    <property type="project" value="InterPro"/>
</dbReference>
<keyword evidence="2" id="KW-0413">Isomerase</keyword>
<accession>A0A0D0PPB7</accession>
<evidence type="ECO:0000259" key="3">
    <source>
        <dbReference type="Pfam" id="PF10432"/>
    </source>
</evidence>
<comment type="caution">
    <text evidence="4">The sequence shown here is derived from an EMBL/GenBank/DDBJ whole genome shotgun (WGS) entry which is preliminary data.</text>
</comment>
<gene>
    <name evidence="4" type="ORF">TR51_24810</name>
</gene>